<dbReference type="InterPro" id="IPR011099">
    <property type="entry name" value="Glyco_hydro_67_C"/>
</dbReference>
<dbReference type="InterPro" id="IPR011395">
    <property type="entry name" value="Glyco_hydro_67_aGlcAse"/>
</dbReference>
<dbReference type="SUPFAM" id="SSF55545">
    <property type="entry name" value="beta-N-acetylhexosaminidase-like domain"/>
    <property type="match status" value="1"/>
</dbReference>
<gene>
    <name evidence="15" type="ORF">HY29_01415</name>
</gene>
<keyword evidence="2 8" id="KW-0858">Xylan degradation</keyword>
<accession>A0A062UE60</accession>
<dbReference type="SUPFAM" id="SSF51445">
    <property type="entry name" value="(Trans)glycosidases"/>
    <property type="match status" value="1"/>
</dbReference>
<comment type="catalytic activity">
    <reaction evidence="7 10">
        <text>Hydrolysis of (1-&gt;2)-alpha-D-(4-O-methyl)glucuronosyl links in the main chain of hardwood xylans.</text>
        <dbReference type="EC" id="3.2.1.131"/>
    </reaction>
</comment>
<dbReference type="GO" id="GO:0033939">
    <property type="term" value="F:xylan alpha-1,2-glucuronosidase activity"/>
    <property type="evidence" value="ECO:0007669"/>
    <property type="project" value="UniProtKB-EC"/>
</dbReference>
<feature type="active site" description="Proton acceptor" evidence="9">
    <location>
        <position position="410"/>
    </location>
</feature>
<evidence type="ECO:0000256" key="1">
    <source>
        <dbReference type="ARBA" id="ARBA00008833"/>
    </source>
</evidence>
<dbReference type="Pfam" id="PF03648">
    <property type="entry name" value="Glyco_hydro_67N"/>
    <property type="match status" value="1"/>
</dbReference>
<evidence type="ECO:0000259" key="14">
    <source>
        <dbReference type="Pfam" id="PF07488"/>
    </source>
</evidence>
<dbReference type="Gene3D" id="3.30.379.10">
    <property type="entry name" value="Chitobiase/beta-hexosaminidase domain 2-like"/>
    <property type="match status" value="1"/>
</dbReference>
<evidence type="ECO:0000256" key="6">
    <source>
        <dbReference type="ARBA" id="ARBA00023326"/>
    </source>
</evidence>
<keyword evidence="11" id="KW-0732">Signal</keyword>
<evidence type="ECO:0000256" key="7">
    <source>
        <dbReference type="ARBA" id="ARBA00052795"/>
    </source>
</evidence>
<keyword evidence="16" id="KW-1185">Reference proteome</keyword>
<dbReference type="Proteomes" id="UP000027037">
    <property type="component" value="Unassembled WGS sequence"/>
</dbReference>
<dbReference type="Gene3D" id="3.90.1330.10">
    <property type="entry name" value="Alpha-glucuronidase, C-terminal domain"/>
    <property type="match status" value="1"/>
</dbReference>
<evidence type="ECO:0000256" key="9">
    <source>
        <dbReference type="PIRSR" id="PIRSR029900-1"/>
    </source>
</evidence>
<dbReference type="PANTHER" id="PTHR39207">
    <property type="entry name" value="ALPHA-GLUCURONIDASE A"/>
    <property type="match status" value="1"/>
</dbReference>
<evidence type="ECO:0000256" key="8">
    <source>
        <dbReference type="PIRNR" id="PIRNR029900"/>
    </source>
</evidence>
<dbReference type="eggNOG" id="COG3661">
    <property type="taxonomic scope" value="Bacteria"/>
</dbReference>
<dbReference type="AlphaFoldDB" id="A0A062UE60"/>
<evidence type="ECO:0000256" key="3">
    <source>
        <dbReference type="ARBA" id="ARBA00022801"/>
    </source>
</evidence>
<dbReference type="PATRIC" id="fig|1280946.3.peg.1356"/>
<feature type="signal peptide" evidence="11">
    <location>
        <begin position="1"/>
        <end position="25"/>
    </location>
</feature>
<evidence type="ECO:0000256" key="5">
    <source>
        <dbReference type="ARBA" id="ARBA00023295"/>
    </source>
</evidence>
<dbReference type="PIRSF" id="PIRSF029900">
    <property type="entry name" value="Alpha-glucuronds"/>
    <property type="match status" value="1"/>
</dbReference>
<evidence type="ECO:0000256" key="10">
    <source>
        <dbReference type="RuleBase" id="RU361198"/>
    </source>
</evidence>
<dbReference type="GO" id="GO:2000886">
    <property type="term" value="P:glucuronoxylan catabolic process"/>
    <property type="evidence" value="ECO:0007669"/>
    <property type="project" value="UniProtKB-ARBA"/>
</dbReference>
<dbReference type="Pfam" id="PF07477">
    <property type="entry name" value="Glyco_hydro_67C"/>
    <property type="match status" value="1"/>
</dbReference>
<keyword evidence="6 10" id="KW-0624">Polysaccharide degradation</keyword>
<keyword evidence="5 8" id="KW-0326">Glycosidase</keyword>
<dbReference type="Pfam" id="PF07488">
    <property type="entry name" value="Glyco_hydro_67M"/>
    <property type="match status" value="1"/>
</dbReference>
<evidence type="ECO:0000256" key="4">
    <source>
        <dbReference type="ARBA" id="ARBA00023277"/>
    </source>
</evidence>
<keyword evidence="3 8" id="KW-0378">Hydrolase</keyword>
<organism evidence="15 16">
    <name type="scientific">Hyphomonas beringensis</name>
    <dbReference type="NCBI Taxonomy" id="1280946"/>
    <lineage>
        <taxon>Bacteria</taxon>
        <taxon>Pseudomonadati</taxon>
        <taxon>Pseudomonadota</taxon>
        <taxon>Alphaproteobacteria</taxon>
        <taxon>Hyphomonadales</taxon>
        <taxon>Hyphomonadaceae</taxon>
        <taxon>Hyphomonas</taxon>
    </lineage>
</organism>
<dbReference type="RefSeq" id="WP_241765156.1">
    <property type="nucleotide sequence ID" value="NZ_AWFF01000032.1"/>
</dbReference>
<comment type="subunit">
    <text evidence="10">Homodimer.</text>
</comment>
<dbReference type="InterPro" id="IPR017853">
    <property type="entry name" value="GH"/>
</dbReference>
<comment type="caution">
    <text evidence="15">The sequence shown here is derived from an EMBL/GenBank/DDBJ whole genome shotgun (WGS) entry which is preliminary data.</text>
</comment>
<sequence length="719" mass="79597">MKNFIKRVAAAFCLLVSGLFQHAVAEDGYELWLRYERLDQVPKAAPHSVVAACSDVSPTLDAALSEISRASASMLGQPLKQSGKISRNALVLASGACGTSLPDGALPTVDQVGPEGYVLQSTRINGKPVTLIAAQSDAGVLYGVFDYLRRMSSGDAVADLDVTSRPKTKLRLLNHWDNLDRHVERGYSGQSIWDWHRLPGYVDPRYTDYARANASIGINGTSLTNVNSDATVLTPPYLEKVAAIANVLRPYGIKVYLTARFSAPMELGGLPTADPLDPAVQAWWQAKTDEIYDYVPDFGGFLVKANSEGQPGPQDYGRSHAEGANMLARAVAPHGGVVMWRAFVYSAEEPEDRVKQAYTEFVPLDGQFADNVLVQVKNGPLDFQPREPFHPLFGAMPETPLMIELQITKEYLGFSTHLAYLGTLWEEVLSADTHAEGEGTTVASVVDGEAHDYAYTGMAGVSNIGTDRNWAGSIFDQANWYAFGRLAWNPDASAEDIAREWVKQTFSRKPEIVNEITAIMMKSREAVVDYMTPLGLTHLMGTGHHYGPAPWVDDLGRADWTPYYYHKATRDGIGFDRTENGSDAVDQYAGPIAQEWASLDTVPDNLLLWFHHVPWDYEMRDGSTLWQSLVAHYSRGIATVEEMQAEWASLKGQIDPERFNQVTDYLKIQHEEAQWWRDASIAYWQSINDLPLPEGEAPPPHDLEYYKSLSFPNAPGQGE</sequence>
<reference evidence="15 16" key="1">
    <citation type="journal article" date="2014" name="Antonie Van Leeuwenhoek">
        <title>Hyphomonas beringensis sp. nov. and Hyphomonas chukchiensis sp. nov., isolated from surface seawater of the Bering Sea and Chukchi Sea.</title>
        <authorList>
            <person name="Li C."/>
            <person name="Lai Q."/>
            <person name="Li G."/>
            <person name="Dong C."/>
            <person name="Wang J."/>
            <person name="Liao Y."/>
            <person name="Shao Z."/>
        </authorList>
    </citation>
    <scope>NUCLEOTIDE SEQUENCE [LARGE SCALE GENOMIC DNA]</scope>
    <source>
        <strain evidence="15 16">25B14_1</strain>
    </source>
</reference>
<comment type="similarity">
    <text evidence="1 8 10">Belongs to the glycosyl hydrolase 67 family.</text>
</comment>
<evidence type="ECO:0000259" key="12">
    <source>
        <dbReference type="Pfam" id="PF03648"/>
    </source>
</evidence>
<feature type="domain" description="Alpha glucuronidase N-terminal" evidence="12">
    <location>
        <begin position="31"/>
        <end position="147"/>
    </location>
</feature>
<name>A0A062UE60_9PROT</name>
<feature type="chain" id="PRO_5001618247" description="Xylan alpha-1,2-glucuronidase" evidence="11">
    <location>
        <begin position="26"/>
        <end position="719"/>
    </location>
</feature>
<dbReference type="InterPro" id="IPR037054">
    <property type="entry name" value="A-glucoronidase_C_sf"/>
</dbReference>
<feature type="active site" description="Proton donor" evidence="9">
    <location>
        <position position="308"/>
    </location>
</feature>
<dbReference type="STRING" id="1280946.HY29_01415"/>
<dbReference type="GO" id="GO:0046559">
    <property type="term" value="F:alpha-glucuronidase activity"/>
    <property type="evidence" value="ECO:0007669"/>
    <property type="project" value="InterPro"/>
</dbReference>
<evidence type="ECO:0000259" key="13">
    <source>
        <dbReference type="Pfam" id="PF07477"/>
    </source>
</evidence>
<proteinExistence type="inferred from homology"/>
<protein>
    <recommendedName>
        <fullName evidence="10">Xylan alpha-1,2-glucuronidase</fullName>
        <ecNumber evidence="10">3.2.1.131</ecNumber>
    </recommendedName>
</protein>
<dbReference type="EMBL" id="AWFF01000032">
    <property type="protein sequence ID" value="KCZ54889.1"/>
    <property type="molecule type" value="Genomic_DNA"/>
</dbReference>
<dbReference type="Gene3D" id="3.20.20.80">
    <property type="entry name" value="Glycosidases"/>
    <property type="match status" value="1"/>
</dbReference>
<feature type="domain" description="Glycosyl hydrolase family 67 C-terminal" evidence="13">
    <location>
        <begin position="472"/>
        <end position="695"/>
    </location>
</feature>
<dbReference type="FunFam" id="3.20.20.80:FF:000096">
    <property type="entry name" value="Xylan alpha-1,2-glucuronidase"/>
    <property type="match status" value="1"/>
</dbReference>
<evidence type="ECO:0000313" key="16">
    <source>
        <dbReference type="Proteomes" id="UP000027037"/>
    </source>
</evidence>
<dbReference type="EC" id="3.2.1.131" evidence="10"/>
<dbReference type="InterPro" id="IPR011100">
    <property type="entry name" value="Glyco_hydro_67_cat"/>
</dbReference>
<feature type="domain" description="Glycosyl hydrolase family 67 catalytic" evidence="14">
    <location>
        <begin position="152"/>
        <end position="470"/>
    </location>
</feature>
<dbReference type="PANTHER" id="PTHR39207:SF1">
    <property type="entry name" value="ALPHA-GLUCURONIDASE A"/>
    <property type="match status" value="1"/>
</dbReference>
<evidence type="ECO:0000256" key="11">
    <source>
        <dbReference type="SAM" id="SignalP"/>
    </source>
</evidence>
<evidence type="ECO:0000313" key="15">
    <source>
        <dbReference type="EMBL" id="KCZ54889.1"/>
    </source>
</evidence>
<feature type="active site" description="Proton acceptor" evidence="9">
    <location>
        <position position="382"/>
    </location>
</feature>
<dbReference type="GO" id="GO:0005576">
    <property type="term" value="C:extracellular region"/>
    <property type="evidence" value="ECO:0007669"/>
    <property type="project" value="InterPro"/>
</dbReference>
<keyword evidence="4 10" id="KW-0119">Carbohydrate metabolism</keyword>
<dbReference type="InterPro" id="IPR029018">
    <property type="entry name" value="Hex-like_dom2"/>
</dbReference>
<dbReference type="InterPro" id="IPR005154">
    <property type="entry name" value="Glyco_hydro_67_aGlcAse_N"/>
</dbReference>
<evidence type="ECO:0000256" key="2">
    <source>
        <dbReference type="ARBA" id="ARBA00022651"/>
    </source>
</evidence>